<dbReference type="InterPro" id="IPR051620">
    <property type="entry name" value="ORF904-like_C"/>
</dbReference>
<feature type="domain" description="Primase C-terminal 1" evidence="2">
    <location>
        <begin position="195"/>
        <end position="261"/>
    </location>
</feature>
<dbReference type="AlphaFoldDB" id="A0A6M1S700"/>
<feature type="domain" description="DNA primase/polymerase bifunctional N-terminal" evidence="3">
    <location>
        <begin position="15"/>
        <end position="175"/>
    </location>
</feature>
<dbReference type="GO" id="GO:0016787">
    <property type="term" value="F:hydrolase activity"/>
    <property type="evidence" value="ECO:0007669"/>
    <property type="project" value="UniProtKB-KW"/>
</dbReference>
<dbReference type="Proteomes" id="UP000477849">
    <property type="component" value="Unassembled WGS sequence"/>
</dbReference>
<protein>
    <submittedName>
        <fullName evidence="4">DNA primase</fullName>
    </submittedName>
</protein>
<evidence type="ECO:0000259" key="3">
    <source>
        <dbReference type="SMART" id="SM00943"/>
    </source>
</evidence>
<dbReference type="SMART" id="SM00942">
    <property type="entry name" value="PriCT_1"/>
    <property type="match status" value="1"/>
</dbReference>
<dbReference type="Pfam" id="PF08708">
    <property type="entry name" value="PriCT_1"/>
    <property type="match status" value="1"/>
</dbReference>
<dbReference type="SMART" id="SM00943">
    <property type="entry name" value="Prim-Pol"/>
    <property type="match status" value="1"/>
</dbReference>
<dbReference type="Gene3D" id="3.30.720.160">
    <property type="entry name" value="Bifunctional DNA primase/polymerase, N-terminal"/>
    <property type="match status" value="1"/>
</dbReference>
<comment type="caution">
    <text evidence="4">The sequence shown here is derived from an EMBL/GenBank/DDBJ whole genome shotgun (WGS) entry which is preliminary data.</text>
</comment>
<name>A0A6M1S700_9HYPH</name>
<organism evidence="4 5">
    <name type="scientific">Rhizobium daejeonense</name>
    <dbReference type="NCBI Taxonomy" id="240521"/>
    <lineage>
        <taxon>Bacteria</taxon>
        <taxon>Pseudomonadati</taxon>
        <taxon>Pseudomonadota</taxon>
        <taxon>Alphaproteobacteria</taxon>
        <taxon>Hyphomicrobiales</taxon>
        <taxon>Rhizobiaceae</taxon>
        <taxon>Rhizobium/Agrobacterium group</taxon>
        <taxon>Rhizobium</taxon>
    </lineage>
</organism>
<dbReference type="EMBL" id="JAAKZH010000015">
    <property type="protein sequence ID" value="NGO66723.1"/>
    <property type="molecule type" value="Genomic_DNA"/>
</dbReference>
<dbReference type="PANTHER" id="PTHR35372:SF2">
    <property type="entry name" value="SF3 HELICASE DOMAIN-CONTAINING PROTEIN"/>
    <property type="match status" value="1"/>
</dbReference>
<keyword evidence="5" id="KW-1185">Reference proteome</keyword>
<dbReference type="InterPro" id="IPR014820">
    <property type="entry name" value="PriCT_1"/>
</dbReference>
<reference evidence="4 5" key="1">
    <citation type="submission" date="2020-02" db="EMBL/GenBank/DDBJ databases">
        <title>Genome sequence of the type strain CCBAU10050 of Rhizobium daejeonense.</title>
        <authorList>
            <person name="Gao J."/>
            <person name="Sun J."/>
        </authorList>
    </citation>
    <scope>NUCLEOTIDE SEQUENCE [LARGE SCALE GENOMIC DNA]</scope>
    <source>
        <strain evidence="4 5">CCBAU10050</strain>
    </source>
</reference>
<evidence type="ECO:0000256" key="1">
    <source>
        <dbReference type="ARBA" id="ARBA00022801"/>
    </source>
</evidence>
<dbReference type="Pfam" id="PF09250">
    <property type="entry name" value="Prim-Pol"/>
    <property type="match status" value="1"/>
</dbReference>
<evidence type="ECO:0000313" key="4">
    <source>
        <dbReference type="EMBL" id="NGO66723.1"/>
    </source>
</evidence>
<dbReference type="PANTHER" id="PTHR35372">
    <property type="entry name" value="ATP BINDING PROTEIN-RELATED"/>
    <property type="match status" value="1"/>
</dbReference>
<keyword evidence="1" id="KW-0378">Hydrolase</keyword>
<dbReference type="CDD" id="cd04859">
    <property type="entry name" value="Prim_Pol"/>
    <property type="match status" value="1"/>
</dbReference>
<dbReference type="SUPFAM" id="SSF56747">
    <property type="entry name" value="Prim-pol domain"/>
    <property type="match status" value="1"/>
</dbReference>
<evidence type="ECO:0000313" key="5">
    <source>
        <dbReference type="Proteomes" id="UP000477849"/>
    </source>
</evidence>
<dbReference type="InterPro" id="IPR015330">
    <property type="entry name" value="DNA_primase/pol_bifunc_N"/>
</dbReference>
<accession>A0A6M1S700</accession>
<proteinExistence type="predicted"/>
<dbReference type="RefSeq" id="WP_163898201.1">
    <property type="nucleotide sequence ID" value="NZ_CP048425.1"/>
</dbReference>
<sequence length="272" mass="29983">MASDSPNRPAALTAALEYMELGWVPLPVAPRAKQPLISWADLQQRQPEKDEVRGWYEKWPHAGVAVVTGIVSGLVVLDVDPAHGGNEALAELERLHGKLAETVESVTGGGGRHLYFAHPGGNIRNRTGLAPGIDLRADGGMIVAPPSIHPSGNPYRWREGHSPQEIALARLPVWLRDRQEPQAHGLGHPMSYWRGLAREGVEAGRRNTTIASFSGHLLWHGIDPEVVTELVLAWNRFRCRPPLSDDEVVRTIRSIEETQRRHRGDANVADDT</sequence>
<evidence type="ECO:0000259" key="2">
    <source>
        <dbReference type="SMART" id="SM00942"/>
    </source>
</evidence>
<gene>
    <name evidence="4" type="ORF">G6N76_23965</name>
</gene>